<comment type="function">
    <text evidence="6">Required for chromosome condensation and partitioning.</text>
</comment>
<dbReference type="InterPro" id="IPR011890">
    <property type="entry name" value="SMC_prok"/>
</dbReference>
<evidence type="ECO:0000256" key="4">
    <source>
        <dbReference type="ARBA" id="ARBA00023054"/>
    </source>
</evidence>
<dbReference type="Gene3D" id="3.40.50.300">
    <property type="entry name" value="P-loop containing nucleotide triphosphate hydrolases"/>
    <property type="match status" value="2"/>
</dbReference>
<dbReference type="SUPFAM" id="SSF75553">
    <property type="entry name" value="Smc hinge domain"/>
    <property type="match status" value="1"/>
</dbReference>
<comment type="domain">
    <text evidence="6">Contains large globular domains required for ATP hydrolysis at each terminus and a third globular domain forming a flexible hinge near the middle of the molecule. These domains are separated by coiled-coil structures.</text>
</comment>
<dbReference type="PANTHER" id="PTHR43977">
    <property type="entry name" value="STRUCTURAL MAINTENANCE OF CHROMOSOMES PROTEIN 3"/>
    <property type="match status" value="1"/>
</dbReference>
<evidence type="ECO:0000256" key="2">
    <source>
        <dbReference type="ARBA" id="ARBA00022741"/>
    </source>
</evidence>
<evidence type="ECO:0000256" key="6">
    <source>
        <dbReference type="HAMAP-Rule" id="MF_01894"/>
    </source>
</evidence>
<dbReference type="InterPro" id="IPR003395">
    <property type="entry name" value="RecF/RecN/SMC_N"/>
</dbReference>
<dbReference type="InterPro" id="IPR036277">
    <property type="entry name" value="SMC_hinge_sf"/>
</dbReference>
<dbReference type="HAMAP" id="MF_01894">
    <property type="entry name" value="Smc_prok"/>
    <property type="match status" value="1"/>
</dbReference>
<dbReference type="Gene3D" id="1.10.287.1490">
    <property type="match status" value="1"/>
</dbReference>
<dbReference type="SUPFAM" id="SSF57997">
    <property type="entry name" value="Tropomyosin"/>
    <property type="match status" value="1"/>
</dbReference>
<keyword evidence="5 6" id="KW-0238">DNA-binding</keyword>
<feature type="coiled-coil region" evidence="6">
    <location>
        <begin position="353"/>
        <end position="475"/>
    </location>
</feature>
<comment type="subcellular location">
    <subcellularLocation>
        <location evidence="6">Cytoplasm</location>
    </subcellularLocation>
</comment>
<feature type="binding site" evidence="6">
    <location>
        <begin position="32"/>
        <end position="39"/>
    </location>
    <ligand>
        <name>ATP</name>
        <dbReference type="ChEBI" id="CHEBI:30616"/>
    </ligand>
</feature>
<evidence type="ECO:0000313" key="9">
    <source>
        <dbReference type="Proteomes" id="UP000721415"/>
    </source>
</evidence>
<dbReference type="Proteomes" id="UP000721415">
    <property type="component" value="Unassembled WGS sequence"/>
</dbReference>
<organism evidence="8 9">
    <name type="scientific">Facklamia lactis</name>
    <dbReference type="NCBI Taxonomy" id="2749967"/>
    <lineage>
        <taxon>Bacteria</taxon>
        <taxon>Bacillati</taxon>
        <taxon>Bacillota</taxon>
        <taxon>Bacilli</taxon>
        <taxon>Lactobacillales</taxon>
        <taxon>Aerococcaceae</taxon>
        <taxon>Facklamia</taxon>
    </lineage>
</organism>
<evidence type="ECO:0000313" key="8">
    <source>
        <dbReference type="EMBL" id="MBG9985506.1"/>
    </source>
</evidence>
<keyword evidence="2 6" id="KW-0547">Nucleotide-binding</keyword>
<comment type="subunit">
    <text evidence="6">Homodimer.</text>
</comment>
<evidence type="ECO:0000256" key="3">
    <source>
        <dbReference type="ARBA" id="ARBA00022840"/>
    </source>
</evidence>
<reference evidence="8 9" key="1">
    <citation type="submission" date="2020-07" db="EMBL/GenBank/DDBJ databases">
        <title>Facklamia lactis sp. nov., isolated from raw milk.</title>
        <authorList>
            <person name="Doll E.V."/>
            <person name="Huptas C."/>
            <person name="Staib L."/>
            <person name="Wenning M."/>
            <person name="Scherer S."/>
        </authorList>
    </citation>
    <scope>NUCLEOTIDE SEQUENCE [LARGE SCALE GENOMIC DNA]</scope>
    <source>
        <strain evidence="8 9">DSM 111018</strain>
    </source>
</reference>
<protein>
    <recommendedName>
        <fullName evidence="6">Chromosome partition protein Smc</fullName>
    </recommendedName>
</protein>
<dbReference type="RefSeq" id="WP_197113886.1">
    <property type="nucleotide sequence ID" value="NZ_JACBXQ010000001.1"/>
</dbReference>
<evidence type="ECO:0000256" key="1">
    <source>
        <dbReference type="ARBA" id="ARBA00022490"/>
    </source>
</evidence>
<evidence type="ECO:0000259" key="7">
    <source>
        <dbReference type="SMART" id="SM00968"/>
    </source>
</evidence>
<dbReference type="CDD" id="cd03278">
    <property type="entry name" value="ABC_SMC_barmotin"/>
    <property type="match status" value="2"/>
</dbReference>
<gene>
    <name evidence="6 8" type="primary">smc</name>
    <name evidence="8" type="ORF">HZY91_01195</name>
</gene>
<dbReference type="SMART" id="SM00968">
    <property type="entry name" value="SMC_hinge"/>
    <property type="match status" value="1"/>
</dbReference>
<dbReference type="Pfam" id="PF06470">
    <property type="entry name" value="SMC_hinge"/>
    <property type="match status" value="1"/>
</dbReference>
<proteinExistence type="inferred from homology"/>
<dbReference type="NCBIfam" id="TIGR02168">
    <property type="entry name" value="SMC_prok_B"/>
    <property type="match status" value="1"/>
</dbReference>
<keyword evidence="4 6" id="KW-0175">Coiled coil</keyword>
<dbReference type="EMBL" id="JACBXQ010000001">
    <property type="protein sequence ID" value="MBG9985506.1"/>
    <property type="molecule type" value="Genomic_DNA"/>
</dbReference>
<dbReference type="SUPFAM" id="SSF52540">
    <property type="entry name" value="P-loop containing nucleoside triphosphate hydrolases"/>
    <property type="match status" value="1"/>
</dbReference>
<keyword evidence="3 6" id="KW-0067">ATP-binding</keyword>
<feature type="coiled-coil region" evidence="6">
    <location>
        <begin position="672"/>
        <end position="930"/>
    </location>
</feature>
<evidence type="ECO:0000256" key="5">
    <source>
        <dbReference type="ARBA" id="ARBA00023125"/>
    </source>
</evidence>
<feature type="domain" description="SMC hinge" evidence="7">
    <location>
        <begin position="518"/>
        <end position="637"/>
    </location>
</feature>
<comment type="similarity">
    <text evidence="6">Belongs to the SMC family.</text>
</comment>
<dbReference type="Gene3D" id="1.20.1060.20">
    <property type="match status" value="1"/>
</dbReference>
<dbReference type="PIRSF" id="PIRSF005719">
    <property type="entry name" value="SMC"/>
    <property type="match status" value="1"/>
</dbReference>
<dbReference type="InterPro" id="IPR010935">
    <property type="entry name" value="SMC_hinge"/>
</dbReference>
<accession>A0ABS0LMX6</accession>
<sequence>MYLEKVEMTGFKSFADKTVITFDRGLTAVVGPNGSGKSNLSEAIRWVLGEQSAKSLRGNKMEDVIFNGSQERKPVNVAKVTLVLNNEDHYFNYDRKQVTITRQYNRKGESTYLINNEVVRLKDVTDLLLDTGIGKNSFAMISQGKVESIFLSKPEERRGIFEEAAGVQKYQHRKQEAQRKLSRSQEHLNRVKDILFELEGQIAPLKEQRETALIYQEKIQLLQEHEIAYYTYQIDQSKKVWQKAQEDLGTVQEQLQKLNQEQNDHHQQLTHSQEELDQLNDQLDRLVETVQQDSQTIERQRGEYHVIQQKIEYATQSSKEREKSQANWQEKIATNQYELEQVQQQGKVITDNIQQVETTLHQSKEQIQALSEMNPEALEELRADMIEEYRQESNVKNQLQQMEETIQNYHKKSQNFQDQIDRIDAQLQEINPERLEKQNEISRLETDLTLLQKESQQSQNQLEVIIEQKKQLQKQIYQEEHPLRILESKYHSLEQMRNDYSGYYQGVRAVMNHRQSLRGIDGTVADLIQVDSEFQTAIDIALGAGLQNIIVEDDQAAKEAIQYLRQEGAGRATFLPRSNIKGRFLRQDHLEVLRSHPSYLGIASERVAVSEKYQSVIQQLLGTTAIVEDLHTAQLLAKQVHQQVKIVTLQGDVIMPGGAVTGGRVQKKQPSMLARQNQLDQVKKELEEAQAHYQVLVQKHQEIEIQVSQAEEVAFQNNQKVQNTYQFLTNLRAQYQELDQRYQQLTQQKLILEDDLHQLTDNFQESQQNFKEAQDKLAHIQEKIASLNETIKHYQLNQTDRDQQVLALQEQYNEARTQLAVLKLELKQNHSKEEELCDDIYRLQSNIENNQSQEINKREELEALQAEGTMIQQNLSELEQVLTKNQVQLEEARQIRQTLNDTIRQTQAKNRDFEAKLQDLYQKEGKLEAKVEKYGSLIDQYLSYLSENYQLSYEAAVKASQPGDEVPNRQNLIKQLRQEIDRLGPINIAAIEDYQLLHDRFVHLKEQETDLLEAMAQLNQTIDEMDEEVSTRFKEAFQAINVQFQKTFVRLFGGGRAQLELTDPSDLLTTGVDITAQPPGKRKQNLALLSGGERALTAIALLFAILETKAVPFVVLDEVEAALDDANVYRYGEYIHNFTEKTQFIVITHRKGTMEYADVLYGVTMEQTGISKLASVQLKEAQGITE</sequence>
<keyword evidence="9" id="KW-1185">Reference proteome</keyword>
<dbReference type="InterPro" id="IPR027417">
    <property type="entry name" value="P-loop_NTPase"/>
</dbReference>
<dbReference type="Pfam" id="PF02463">
    <property type="entry name" value="SMC_N"/>
    <property type="match status" value="1"/>
</dbReference>
<comment type="caution">
    <text evidence="8">The sequence shown here is derived from an EMBL/GenBank/DDBJ whole genome shotgun (WGS) entry which is preliminary data.</text>
</comment>
<dbReference type="Gene3D" id="3.30.70.1620">
    <property type="match status" value="1"/>
</dbReference>
<feature type="coiled-coil region" evidence="6">
    <location>
        <begin position="167"/>
        <end position="300"/>
    </location>
</feature>
<dbReference type="InterPro" id="IPR024704">
    <property type="entry name" value="SMC"/>
</dbReference>
<name>A0ABS0LMX6_9LACT</name>
<keyword evidence="1 6" id="KW-0963">Cytoplasm</keyword>